<evidence type="ECO:0000313" key="2">
    <source>
        <dbReference type="EMBL" id="WMV18358.1"/>
    </source>
</evidence>
<proteinExistence type="predicted"/>
<accession>A0AAF0Q8N6</accession>
<dbReference type="AlphaFoldDB" id="A0AAF0Q8N6"/>
<dbReference type="Proteomes" id="UP001234989">
    <property type="component" value="Chromosome 3"/>
</dbReference>
<evidence type="ECO:0000256" key="1">
    <source>
        <dbReference type="SAM" id="MobiDB-lite"/>
    </source>
</evidence>
<name>A0AAF0Q8N6_SOLVR</name>
<gene>
    <name evidence="2" type="ORF">MTR67_011743</name>
</gene>
<organism evidence="2 3">
    <name type="scientific">Solanum verrucosum</name>
    <dbReference type="NCBI Taxonomy" id="315347"/>
    <lineage>
        <taxon>Eukaryota</taxon>
        <taxon>Viridiplantae</taxon>
        <taxon>Streptophyta</taxon>
        <taxon>Embryophyta</taxon>
        <taxon>Tracheophyta</taxon>
        <taxon>Spermatophyta</taxon>
        <taxon>Magnoliopsida</taxon>
        <taxon>eudicotyledons</taxon>
        <taxon>Gunneridae</taxon>
        <taxon>Pentapetalae</taxon>
        <taxon>asterids</taxon>
        <taxon>lamiids</taxon>
        <taxon>Solanales</taxon>
        <taxon>Solanaceae</taxon>
        <taxon>Solanoideae</taxon>
        <taxon>Solaneae</taxon>
        <taxon>Solanum</taxon>
    </lineage>
</organism>
<reference evidence="2" key="1">
    <citation type="submission" date="2023-08" db="EMBL/GenBank/DDBJ databases">
        <title>A de novo genome assembly of Solanum verrucosum Schlechtendal, a Mexican diploid species geographically isolated from the other diploid A-genome species in potato relatives.</title>
        <authorList>
            <person name="Hosaka K."/>
        </authorList>
    </citation>
    <scope>NUCLEOTIDE SEQUENCE</scope>
    <source>
        <tissue evidence="2">Young leaves</tissue>
    </source>
</reference>
<dbReference type="PANTHER" id="PTHR33223">
    <property type="entry name" value="CCHC-TYPE DOMAIN-CONTAINING PROTEIN"/>
    <property type="match status" value="1"/>
</dbReference>
<keyword evidence="3" id="KW-1185">Reference proteome</keyword>
<evidence type="ECO:0000313" key="3">
    <source>
        <dbReference type="Proteomes" id="UP001234989"/>
    </source>
</evidence>
<protein>
    <recommendedName>
        <fullName evidence="4">Retrotransposon gag domain-containing protein</fullName>
    </recommendedName>
</protein>
<dbReference type="PANTHER" id="PTHR33223:SF8">
    <property type="entry name" value="OS04G0172440 PROTEIN"/>
    <property type="match status" value="1"/>
</dbReference>
<dbReference type="EMBL" id="CP133614">
    <property type="protein sequence ID" value="WMV18358.1"/>
    <property type="molecule type" value="Genomic_DNA"/>
</dbReference>
<feature type="region of interest" description="Disordered" evidence="1">
    <location>
        <begin position="1"/>
        <end position="21"/>
    </location>
</feature>
<evidence type="ECO:0008006" key="4">
    <source>
        <dbReference type="Google" id="ProtNLM"/>
    </source>
</evidence>
<sequence>MTSNTETVVNPMDTPLDPTTRKSTTIEENQTLRHVMTQLWQAWANGQEPPTFIPDFPEITSIRSSSSQVPISDPFFPPGYGPFDNCGVGPSTTRPQGMPFRNNPTVATAAPVYTVPQPTVTQRAAQEGQFTVHPEQYYTPGIAFGGPNSVQFGSPIDVERPPQVSEQEKMLKKMKSIEQHMKTHLKRYCNQLRGSGAKEELLMAYFGESLTSVASEWFIDQEISHWHIWDDMAQDFVRQFQYNVDIMPDRNTLSNMRKKPNESFREYAIK</sequence>